<gene>
    <name evidence="2" type="ORF">SAMN06893096_108166</name>
</gene>
<protein>
    <recommendedName>
        <fullName evidence="4">DUF5642 domain-containing protein</fullName>
    </recommendedName>
</protein>
<dbReference type="EMBL" id="FZOO01000008">
    <property type="protein sequence ID" value="SNS82053.1"/>
    <property type="molecule type" value="Genomic_DNA"/>
</dbReference>
<dbReference type="Proteomes" id="UP000198373">
    <property type="component" value="Unassembled WGS sequence"/>
</dbReference>
<accession>A0A239HMH8</accession>
<proteinExistence type="predicted"/>
<organism evidence="2 3">
    <name type="scientific">Geodermatophilus pulveris</name>
    <dbReference type="NCBI Taxonomy" id="1564159"/>
    <lineage>
        <taxon>Bacteria</taxon>
        <taxon>Bacillati</taxon>
        <taxon>Actinomycetota</taxon>
        <taxon>Actinomycetes</taxon>
        <taxon>Geodermatophilales</taxon>
        <taxon>Geodermatophilaceae</taxon>
        <taxon>Geodermatophilus</taxon>
    </lineage>
</organism>
<feature type="signal peptide" evidence="1">
    <location>
        <begin position="1"/>
        <end position="29"/>
    </location>
</feature>
<name>A0A239HMH8_9ACTN</name>
<sequence>MKRSHRASRTALLASGLLAGAVLTGCASGADVREAAATGAPAPSVEAAAATPAADLAAGLLPADAFGPGARVLPVSGQQLLSRAAVLPAGLPADVQVTPEACAAVLRALPAAAEGPAAEDVAAQVAVSGSTYTAELLAVAGPAAGLVGEVPALVGQCPQVQVTAPGHGTATVGLTAFDVPDLGDDSVGVAVTVAATGPDGAPVTGAGLLGLVRDGDRVLALATGDRTGAEPDRAAFTALLQQAVAAQD</sequence>
<evidence type="ECO:0000313" key="2">
    <source>
        <dbReference type="EMBL" id="SNS82053.1"/>
    </source>
</evidence>
<dbReference type="OrthoDB" id="5185772at2"/>
<dbReference type="PROSITE" id="PS51257">
    <property type="entry name" value="PROKAR_LIPOPROTEIN"/>
    <property type="match status" value="1"/>
</dbReference>
<keyword evidence="1" id="KW-0732">Signal</keyword>
<evidence type="ECO:0008006" key="4">
    <source>
        <dbReference type="Google" id="ProtNLM"/>
    </source>
</evidence>
<keyword evidence="3" id="KW-1185">Reference proteome</keyword>
<evidence type="ECO:0000313" key="3">
    <source>
        <dbReference type="Proteomes" id="UP000198373"/>
    </source>
</evidence>
<reference evidence="3" key="1">
    <citation type="submission" date="2017-06" db="EMBL/GenBank/DDBJ databases">
        <authorList>
            <person name="Varghese N."/>
            <person name="Submissions S."/>
        </authorList>
    </citation>
    <scope>NUCLEOTIDE SEQUENCE [LARGE SCALE GENOMIC DNA]</scope>
    <source>
        <strain evidence="3">DSM 46839</strain>
    </source>
</reference>
<evidence type="ECO:0000256" key="1">
    <source>
        <dbReference type="SAM" id="SignalP"/>
    </source>
</evidence>
<feature type="chain" id="PRO_5038785850" description="DUF5642 domain-containing protein" evidence="1">
    <location>
        <begin position="30"/>
        <end position="248"/>
    </location>
</feature>
<dbReference type="RefSeq" id="WP_089306658.1">
    <property type="nucleotide sequence ID" value="NZ_FZOO01000008.1"/>
</dbReference>
<dbReference type="AlphaFoldDB" id="A0A239HMH8"/>